<evidence type="ECO:0000256" key="5">
    <source>
        <dbReference type="ARBA" id="ARBA00022496"/>
    </source>
</evidence>
<evidence type="ECO:0000313" key="18">
    <source>
        <dbReference type="Proteomes" id="UP001595974"/>
    </source>
</evidence>
<reference evidence="18" key="1">
    <citation type="journal article" date="2019" name="Int. J. Syst. Evol. Microbiol.">
        <title>The Global Catalogue of Microorganisms (GCM) 10K type strain sequencing project: providing services to taxonomists for standard genome sequencing and annotation.</title>
        <authorList>
            <consortium name="The Broad Institute Genomics Platform"/>
            <consortium name="The Broad Institute Genome Sequencing Center for Infectious Disease"/>
            <person name="Wu L."/>
            <person name="Ma J."/>
        </authorList>
    </citation>
    <scope>NUCLEOTIDE SEQUENCE [LARGE SCALE GENOMIC DNA]</scope>
    <source>
        <strain evidence="18">SHR3</strain>
    </source>
</reference>
<dbReference type="InterPro" id="IPR037066">
    <property type="entry name" value="Plug_dom_sf"/>
</dbReference>
<evidence type="ECO:0000256" key="12">
    <source>
        <dbReference type="ARBA" id="ARBA00023237"/>
    </source>
</evidence>
<keyword evidence="12 13" id="KW-0998">Cell outer membrane</keyword>
<dbReference type="PANTHER" id="PTHR32552:SF81">
    <property type="entry name" value="TONB-DEPENDENT OUTER MEMBRANE RECEPTOR"/>
    <property type="match status" value="1"/>
</dbReference>
<dbReference type="Pfam" id="PF00593">
    <property type="entry name" value="TonB_dep_Rec_b-barrel"/>
    <property type="match status" value="1"/>
</dbReference>
<feature type="domain" description="TonB-dependent receptor-like beta-barrel" evidence="15">
    <location>
        <begin position="277"/>
        <end position="673"/>
    </location>
</feature>
<dbReference type="EMBL" id="JBHSOG010000010">
    <property type="protein sequence ID" value="MFC5768449.1"/>
    <property type="molecule type" value="Genomic_DNA"/>
</dbReference>
<dbReference type="PROSITE" id="PS52016">
    <property type="entry name" value="TONB_DEPENDENT_REC_3"/>
    <property type="match status" value="1"/>
</dbReference>
<protein>
    <submittedName>
        <fullName evidence="17">TonB-dependent receptor family protein</fullName>
    </submittedName>
</protein>
<feature type="domain" description="TonB-dependent receptor plug" evidence="16">
    <location>
        <begin position="66"/>
        <end position="176"/>
    </location>
</feature>
<dbReference type="Gene3D" id="2.40.170.20">
    <property type="entry name" value="TonB-dependent receptor, beta-barrel domain"/>
    <property type="match status" value="1"/>
</dbReference>
<dbReference type="Gene3D" id="2.170.130.10">
    <property type="entry name" value="TonB-dependent receptor, plug domain"/>
    <property type="match status" value="1"/>
</dbReference>
<comment type="subcellular location">
    <subcellularLocation>
        <location evidence="1 13">Cell outer membrane</location>
        <topology evidence="1 13">Multi-pass membrane protein</topology>
    </subcellularLocation>
</comment>
<dbReference type="RefSeq" id="WP_096448721.1">
    <property type="nucleotide sequence ID" value="NZ_JBHSOG010000010.1"/>
</dbReference>
<evidence type="ECO:0000256" key="13">
    <source>
        <dbReference type="PROSITE-ProRule" id="PRU01360"/>
    </source>
</evidence>
<keyword evidence="4 13" id="KW-1134">Transmembrane beta strand</keyword>
<sequence>MRKHPRRKHNGRNRLAAPSTIGTAILLLTATQAWPQQDGGEATQSLDTVVIQRQRLTTVETIREKLKDIPGGASVISGEDTERGRAAPQDIFAYQPGVFVQNAGGNDGIHISIRGSGIMSNLGNMPLGVKYLVDGLPLTGPAGASYELFEPLGLAYTEVLRGANAFDYGALSLGGAVNFVSHTGYTAPRLRLHLEGGSFGYHKAQVATGGVAGDADYYFNATDSRREGFQDLTFKRSTGFSSNLGYRISPDVETRFYLRYREEYHQASGALTLSQLRTDPEQTSAAVRTNRNHVDKYGSVQLGNRTNWRIDDASSLEFGFGYYKLPQRLNGYSATPSTSDYRDTSLTLRYVHNGELFGLPSVGTAGWFYTRQTTGRTDTYRRNADDSLTRVKYSSYKGSFDNVLALGNTLSLTPDVKLLTGLSAIQVKRDISIEYSALPINAGYSGDHVFDKWSLAPRFGLSWQATPALQLFGNVSRSINPGATWQYSPSTFSSAINFVKPLVNQKANTFELGLRANNSRFDASLAVYRSWVRDELLNVDIAPGAAIPLITAFNGSPTIHQGVEAGLTATLWEDAGSRIALRQAYTFNDFHFRNDSAFGDNQLPGVPRHYYQAELRYDGAAGFSAGVNVTAASSYYVDYANSFKSDGYAVFGARLGYTPADRRWLLFVDLINLGDKAYASGGTTVYNARGRDQAVFYPGDGRAVVAGAHYTF</sequence>
<evidence type="ECO:0000256" key="1">
    <source>
        <dbReference type="ARBA" id="ARBA00004571"/>
    </source>
</evidence>
<comment type="similarity">
    <text evidence="2 13 14">Belongs to the TonB-dependent receptor family.</text>
</comment>
<dbReference type="InterPro" id="IPR036942">
    <property type="entry name" value="Beta-barrel_TonB_sf"/>
</dbReference>
<evidence type="ECO:0000256" key="9">
    <source>
        <dbReference type="ARBA" id="ARBA00023077"/>
    </source>
</evidence>
<accession>A0ABW1AMZ9</accession>
<evidence type="ECO:0000259" key="16">
    <source>
        <dbReference type="Pfam" id="PF07715"/>
    </source>
</evidence>
<dbReference type="InterPro" id="IPR039426">
    <property type="entry name" value="TonB-dep_rcpt-like"/>
</dbReference>
<keyword evidence="9 14" id="KW-0798">TonB box</keyword>
<dbReference type="Proteomes" id="UP001595974">
    <property type="component" value="Unassembled WGS sequence"/>
</dbReference>
<evidence type="ECO:0000256" key="11">
    <source>
        <dbReference type="ARBA" id="ARBA00023170"/>
    </source>
</evidence>
<evidence type="ECO:0000256" key="2">
    <source>
        <dbReference type="ARBA" id="ARBA00009810"/>
    </source>
</evidence>
<comment type="caution">
    <text evidence="17">The sequence shown here is derived from an EMBL/GenBank/DDBJ whole genome shotgun (WGS) entry which is preliminary data.</text>
</comment>
<evidence type="ECO:0000256" key="7">
    <source>
        <dbReference type="ARBA" id="ARBA00023004"/>
    </source>
</evidence>
<evidence type="ECO:0000256" key="10">
    <source>
        <dbReference type="ARBA" id="ARBA00023136"/>
    </source>
</evidence>
<evidence type="ECO:0000256" key="4">
    <source>
        <dbReference type="ARBA" id="ARBA00022452"/>
    </source>
</evidence>
<dbReference type="InterPro" id="IPR012910">
    <property type="entry name" value="Plug_dom"/>
</dbReference>
<keyword evidence="18" id="KW-1185">Reference proteome</keyword>
<evidence type="ECO:0000259" key="15">
    <source>
        <dbReference type="Pfam" id="PF00593"/>
    </source>
</evidence>
<dbReference type="PANTHER" id="PTHR32552">
    <property type="entry name" value="FERRICHROME IRON RECEPTOR-RELATED"/>
    <property type="match status" value="1"/>
</dbReference>
<keyword evidence="10 13" id="KW-0472">Membrane</keyword>
<proteinExistence type="inferred from homology"/>
<dbReference type="Pfam" id="PF07715">
    <property type="entry name" value="Plug"/>
    <property type="match status" value="1"/>
</dbReference>
<keyword evidence="8" id="KW-0406">Ion transport</keyword>
<evidence type="ECO:0000256" key="6">
    <source>
        <dbReference type="ARBA" id="ARBA00022692"/>
    </source>
</evidence>
<keyword evidence="5" id="KW-0410">Iron transport</keyword>
<dbReference type="SUPFAM" id="SSF56935">
    <property type="entry name" value="Porins"/>
    <property type="match status" value="1"/>
</dbReference>
<evidence type="ECO:0000313" key="17">
    <source>
        <dbReference type="EMBL" id="MFC5768449.1"/>
    </source>
</evidence>
<evidence type="ECO:0000256" key="8">
    <source>
        <dbReference type="ARBA" id="ARBA00023065"/>
    </source>
</evidence>
<keyword evidence="3 13" id="KW-0813">Transport</keyword>
<organism evidence="17 18">
    <name type="scientific">Thauera sinica</name>
    <dbReference type="NCBI Taxonomy" id="2665146"/>
    <lineage>
        <taxon>Bacteria</taxon>
        <taxon>Pseudomonadati</taxon>
        <taxon>Pseudomonadota</taxon>
        <taxon>Betaproteobacteria</taxon>
        <taxon>Rhodocyclales</taxon>
        <taxon>Zoogloeaceae</taxon>
        <taxon>Thauera</taxon>
    </lineage>
</organism>
<keyword evidence="11 17" id="KW-0675">Receptor</keyword>
<keyword evidence="6 13" id="KW-0812">Transmembrane</keyword>
<name>A0ABW1AMZ9_9RHOO</name>
<evidence type="ECO:0000256" key="14">
    <source>
        <dbReference type="RuleBase" id="RU003357"/>
    </source>
</evidence>
<dbReference type="InterPro" id="IPR000531">
    <property type="entry name" value="Beta-barrel_TonB"/>
</dbReference>
<keyword evidence="7" id="KW-0408">Iron</keyword>
<evidence type="ECO:0000256" key="3">
    <source>
        <dbReference type="ARBA" id="ARBA00022448"/>
    </source>
</evidence>
<gene>
    <name evidence="17" type="ORF">ACFPTN_03595</name>
</gene>